<dbReference type="Proteomes" id="UP000067444">
    <property type="component" value="Chromosome"/>
</dbReference>
<sequence>MKRFVFASLLIATPAFAQDADEASVAAMKAAILDAGCVVTAENGDAVLEASGLTEEETMSVIATMYAAGSVALEADGSMKLIDEACE</sequence>
<gene>
    <name evidence="1" type="ORF">OSB_20730</name>
</gene>
<accession>A0A0K0Y6X3</accession>
<dbReference type="InterPro" id="IPR010916">
    <property type="entry name" value="TonB_box_CS"/>
</dbReference>
<keyword evidence="2" id="KW-1185">Reference proteome</keyword>
<dbReference type="OrthoDB" id="7870790at2"/>
<organism evidence="1 2">
    <name type="scientific">Octadecabacter temperatus</name>
    <dbReference type="NCBI Taxonomy" id="1458307"/>
    <lineage>
        <taxon>Bacteria</taxon>
        <taxon>Pseudomonadati</taxon>
        <taxon>Pseudomonadota</taxon>
        <taxon>Alphaproteobacteria</taxon>
        <taxon>Rhodobacterales</taxon>
        <taxon>Roseobacteraceae</taxon>
        <taxon>Octadecabacter</taxon>
    </lineage>
</organism>
<dbReference type="STRING" id="1458307.OSB_20730"/>
<evidence type="ECO:0000313" key="1">
    <source>
        <dbReference type="EMBL" id="AKS46612.1"/>
    </source>
</evidence>
<dbReference type="RefSeq" id="WP_049834905.1">
    <property type="nucleotide sequence ID" value="NZ_CP012160.1"/>
</dbReference>
<dbReference type="KEGG" id="otm:OSB_20730"/>
<evidence type="ECO:0000313" key="2">
    <source>
        <dbReference type="Proteomes" id="UP000067444"/>
    </source>
</evidence>
<dbReference type="AlphaFoldDB" id="A0A0K0Y6X3"/>
<dbReference type="PROSITE" id="PS00430">
    <property type="entry name" value="TONB_DEPENDENT_REC_1"/>
    <property type="match status" value="1"/>
</dbReference>
<reference evidence="1 2" key="1">
    <citation type="journal article" date="2015" name="Genome Announc.">
        <title>Closed Genome Sequence of Octadecabacter temperatus SB1, the First Mesophilic Species of the Genus Octadecabacter.</title>
        <authorList>
            <person name="Voget S."/>
            <person name="Billerbeck S."/>
            <person name="Simon M."/>
            <person name="Daniel R."/>
        </authorList>
    </citation>
    <scope>NUCLEOTIDE SEQUENCE [LARGE SCALE GENOMIC DNA]</scope>
    <source>
        <strain evidence="1 2">SB1</strain>
    </source>
</reference>
<dbReference type="EMBL" id="CP012160">
    <property type="protein sequence ID" value="AKS46612.1"/>
    <property type="molecule type" value="Genomic_DNA"/>
</dbReference>
<protein>
    <submittedName>
        <fullName evidence="1">Uncharacterized protein</fullName>
    </submittedName>
</protein>
<name>A0A0K0Y6X3_9RHOB</name>
<proteinExistence type="predicted"/>